<evidence type="ECO:0000259" key="3">
    <source>
        <dbReference type="Pfam" id="PF01648"/>
    </source>
</evidence>
<dbReference type="RefSeq" id="WP_351959138.1">
    <property type="nucleotide sequence ID" value="NZ_JBEOZM010000012.1"/>
</dbReference>
<dbReference type="InterPro" id="IPR037143">
    <property type="entry name" value="4-PPantetheinyl_Trfase_dom_sf"/>
</dbReference>
<dbReference type="InterPro" id="IPR008278">
    <property type="entry name" value="4-PPantetheinyl_Trfase_dom"/>
</dbReference>
<dbReference type="EMBL" id="JBEOZM010000012">
    <property type="protein sequence ID" value="MER6270711.1"/>
    <property type="molecule type" value="Genomic_DNA"/>
</dbReference>
<protein>
    <submittedName>
        <fullName evidence="4">4'-phosphopantetheinyl transferase superfamily protein</fullName>
    </submittedName>
</protein>
<dbReference type="PANTHER" id="PTHR12215:SF10">
    <property type="entry name" value="L-AMINOADIPATE-SEMIALDEHYDE DEHYDROGENASE-PHOSPHOPANTETHEINYL TRANSFERASE"/>
    <property type="match status" value="1"/>
</dbReference>
<dbReference type="GO" id="GO:0016740">
    <property type="term" value="F:transferase activity"/>
    <property type="evidence" value="ECO:0007669"/>
    <property type="project" value="UniProtKB-KW"/>
</dbReference>
<keyword evidence="5" id="KW-1185">Reference proteome</keyword>
<comment type="caution">
    <text evidence="4">The sequence shown here is derived from an EMBL/GenBank/DDBJ whole genome shotgun (WGS) entry which is preliminary data.</text>
</comment>
<evidence type="ECO:0000256" key="2">
    <source>
        <dbReference type="ARBA" id="ARBA00022679"/>
    </source>
</evidence>
<evidence type="ECO:0000313" key="5">
    <source>
        <dbReference type="Proteomes" id="UP001490365"/>
    </source>
</evidence>
<keyword evidence="2 4" id="KW-0808">Transferase</keyword>
<sequence>MPVLEFGTATLAAAPRLPAAGLLDVWLVRRAALETAADLLDLSELSEAERRRTASFVRPADGVTYASAHVALRRLLGGYLGLPPQDVPFVREPCPGCAEPHGRPAVAHPDPPLHFSLAHSHGMAVVAVSRTVVGADVERLPRAETVEVCTPALHPGEQAELAALGDAGERRAAFGRLWTRKEAYLKALGTGLSRDPGHDYLGADPQRRPAGWTLLDLPSGPRHNAAVAVRGAAPEQVTVRWVPPAALYAGETVDLDADGTVGVPVTAPVPAPVTAPVGVTTRVSDWGA</sequence>
<dbReference type="PANTHER" id="PTHR12215">
    <property type="entry name" value="PHOSPHOPANTETHEINE TRANSFERASE"/>
    <property type="match status" value="1"/>
</dbReference>
<dbReference type="InterPro" id="IPR050559">
    <property type="entry name" value="P-Pant_transferase_sf"/>
</dbReference>
<proteinExistence type="inferred from homology"/>
<dbReference type="Gene3D" id="3.90.470.20">
    <property type="entry name" value="4'-phosphopantetheinyl transferase domain"/>
    <property type="match status" value="1"/>
</dbReference>
<name>A0ABV1TL09_9ACTN</name>
<dbReference type="Proteomes" id="UP001490365">
    <property type="component" value="Unassembled WGS sequence"/>
</dbReference>
<dbReference type="Pfam" id="PF01648">
    <property type="entry name" value="ACPS"/>
    <property type="match status" value="1"/>
</dbReference>
<feature type="domain" description="4'-phosphopantetheinyl transferase" evidence="3">
    <location>
        <begin position="133"/>
        <end position="196"/>
    </location>
</feature>
<accession>A0ABV1TL09</accession>
<evidence type="ECO:0000256" key="1">
    <source>
        <dbReference type="ARBA" id="ARBA00010990"/>
    </source>
</evidence>
<comment type="similarity">
    <text evidence="1">Belongs to the P-Pant transferase superfamily. Gsp/Sfp/HetI/AcpT family.</text>
</comment>
<reference evidence="4 5" key="1">
    <citation type="submission" date="2024-06" db="EMBL/GenBank/DDBJ databases">
        <title>The Natural Products Discovery Center: Release of the First 8490 Sequenced Strains for Exploring Actinobacteria Biosynthetic Diversity.</title>
        <authorList>
            <person name="Kalkreuter E."/>
            <person name="Kautsar S.A."/>
            <person name="Yang D."/>
            <person name="Bader C.D."/>
            <person name="Teijaro C.N."/>
            <person name="Fluegel L."/>
            <person name="Davis C.M."/>
            <person name="Simpson J.R."/>
            <person name="Lauterbach L."/>
            <person name="Steele A.D."/>
            <person name="Gui C."/>
            <person name="Meng S."/>
            <person name="Li G."/>
            <person name="Viehrig K."/>
            <person name="Ye F."/>
            <person name="Su P."/>
            <person name="Kiefer A.F."/>
            <person name="Nichols A."/>
            <person name="Cepeda A.J."/>
            <person name="Yan W."/>
            <person name="Fan B."/>
            <person name="Jiang Y."/>
            <person name="Adhikari A."/>
            <person name="Zheng C.-J."/>
            <person name="Schuster L."/>
            <person name="Cowan T.M."/>
            <person name="Smanski M.J."/>
            <person name="Chevrette M.G."/>
            <person name="De Carvalho L.P.S."/>
            <person name="Shen B."/>
        </authorList>
    </citation>
    <scope>NUCLEOTIDE SEQUENCE [LARGE SCALE GENOMIC DNA]</scope>
    <source>
        <strain evidence="4 5">NPDC001694</strain>
    </source>
</reference>
<organism evidence="4 5">
    <name type="scientific">Streptomyces sp. 900105755</name>
    <dbReference type="NCBI Taxonomy" id="3154389"/>
    <lineage>
        <taxon>Bacteria</taxon>
        <taxon>Bacillati</taxon>
        <taxon>Actinomycetota</taxon>
        <taxon>Actinomycetes</taxon>
        <taxon>Kitasatosporales</taxon>
        <taxon>Streptomycetaceae</taxon>
        <taxon>Streptomyces</taxon>
    </lineage>
</organism>
<gene>
    <name evidence="4" type="ORF">ABT211_25950</name>
</gene>
<evidence type="ECO:0000313" key="4">
    <source>
        <dbReference type="EMBL" id="MER6270711.1"/>
    </source>
</evidence>
<dbReference type="SUPFAM" id="SSF56214">
    <property type="entry name" value="4'-phosphopantetheinyl transferase"/>
    <property type="match status" value="2"/>
</dbReference>